<feature type="signal peptide" evidence="1">
    <location>
        <begin position="1"/>
        <end position="19"/>
    </location>
</feature>
<comment type="caution">
    <text evidence="3">The sequence shown here is derived from an EMBL/GenBank/DDBJ whole genome shotgun (WGS) entry which is preliminary data.</text>
</comment>
<keyword evidence="1" id="KW-0732">Signal</keyword>
<feature type="chain" id="PRO_5047085709" description="Lysozyme inhibitor LprI-like N-terminal domain-containing protein" evidence="1">
    <location>
        <begin position="20"/>
        <end position="125"/>
    </location>
</feature>
<evidence type="ECO:0000259" key="2">
    <source>
        <dbReference type="Pfam" id="PF07007"/>
    </source>
</evidence>
<name>A0ABQ1H3C2_9SPHN</name>
<dbReference type="RefSeq" id="WP_229733151.1">
    <property type="nucleotide sequence ID" value="NZ_BMDW01000018.1"/>
</dbReference>
<proteinExistence type="predicted"/>
<reference evidence="4" key="1">
    <citation type="journal article" date="2019" name="Int. J. Syst. Evol. Microbiol.">
        <title>The Global Catalogue of Microorganisms (GCM) 10K type strain sequencing project: providing services to taxonomists for standard genome sequencing and annotation.</title>
        <authorList>
            <consortium name="The Broad Institute Genomics Platform"/>
            <consortium name="The Broad Institute Genome Sequencing Center for Infectious Disease"/>
            <person name="Wu L."/>
            <person name="Ma J."/>
        </authorList>
    </citation>
    <scope>NUCLEOTIDE SEQUENCE [LARGE SCALE GENOMIC DNA]</scope>
    <source>
        <strain evidence="4">CGMCC 1.10106</strain>
    </source>
</reference>
<feature type="domain" description="Lysozyme inhibitor LprI-like N-terminal" evidence="2">
    <location>
        <begin position="17"/>
        <end position="118"/>
    </location>
</feature>
<dbReference type="Proteomes" id="UP000618591">
    <property type="component" value="Unassembled WGS sequence"/>
</dbReference>
<dbReference type="InterPro" id="IPR009739">
    <property type="entry name" value="LprI-like_N"/>
</dbReference>
<accession>A0ABQ1H3C2</accession>
<organism evidence="3 4">
    <name type="scientific">Sphingomonas psychrolutea</name>
    <dbReference type="NCBI Taxonomy" id="1259676"/>
    <lineage>
        <taxon>Bacteria</taxon>
        <taxon>Pseudomonadati</taxon>
        <taxon>Pseudomonadota</taxon>
        <taxon>Alphaproteobacteria</taxon>
        <taxon>Sphingomonadales</taxon>
        <taxon>Sphingomonadaceae</taxon>
        <taxon>Sphingomonas</taxon>
    </lineage>
</organism>
<dbReference type="Gene3D" id="1.20.1270.180">
    <property type="match status" value="1"/>
</dbReference>
<protein>
    <recommendedName>
        <fullName evidence="2">Lysozyme inhibitor LprI-like N-terminal domain-containing protein</fullName>
    </recommendedName>
</protein>
<sequence length="125" mass="13748">MNRFFMALATLSLAAPVSAQTQAHMNASADGAFHRADNLMAQQWKITFARMKARDAADTSRGGGFGYAATLLASQRAWLAFRDKECTIEGGEFAGGSLQGMTITQCRTGLTEARTQQLRKLEWRR</sequence>
<keyword evidence="4" id="KW-1185">Reference proteome</keyword>
<evidence type="ECO:0000313" key="4">
    <source>
        <dbReference type="Proteomes" id="UP000618591"/>
    </source>
</evidence>
<dbReference type="Pfam" id="PF07007">
    <property type="entry name" value="LprI"/>
    <property type="match status" value="1"/>
</dbReference>
<dbReference type="EMBL" id="BMDW01000018">
    <property type="protein sequence ID" value="GGA55479.1"/>
    <property type="molecule type" value="Genomic_DNA"/>
</dbReference>
<gene>
    <name evidence="3" type="ORF">GCM10011395_27340</name>
</gene>
<evidence type="ECO:0000313" key="3">
    <source>
        <dbReference type="EMBL" id="GGA55479.1"/>
    </source>
</evidence>
<evidence type="ECO:0000256" key="1">
    <source>
        <dbReference type="SAM" id="SignalP"/>
    </source>
</evidence>